<feature type="transmembrane region" description="Helical" evidence="1">
    <location>
        <begin position="153"/>
        <end position="181"/>
    </location>
</feature>
<feature type="non-terminal residue" evidence="2">
    <location>
        <position position="1"/>
    </location>
</feature>
<evidence type="ECO:0008006" key="4">
    <source>
        <dbReference type="Google" id="ProtNLM"/>
    </source>
</evidence>
<dbReference type="EMBL" id="OU963863">
    <property type="protein sequence ID" value="CAH0384161.1"/>
    <property type="molecule type" value="Genomic_DNA"/>
</dbReference>
<gene>
    <name evidence="2" type="ORF">BEMITA_LOCUS3534</name>
</gene>
<evidence type="ECO:0000313" key="2">
    <source>
        <dbReference type="EMBL" id="CAH0384161.1"/>
    </source>
</evidence>
<name>A0A9P0A500_BEMTA</name>
<feature type="transmembrane region" description="Helical" evidence="1">
    <location>
        <begin position="68"/>
        <end position="99"/>
    </location>
</feature>
<evidence type="ECO:0000313" key="3">
    <source>
        <dbReference type="Proteomes" id="UP001152759"/>
    </source>
</evidence>
<dbReference type="AlphaFoldDB" id="A0A9P0A500"/>
<keyword evidence="1" id="KW-0812">Transmembrane</keyword>
<accession>A0A9P0A500</accession>
<keyword evidence="1" id="KW-0472">Membrane</keyword>
<protein>
    <recommendedName>
        <fullName evidence="4">MARVEL domain-containing protein</fullName>
    </recommendedName>
</protein>
<keyword evidence="1" id="KW-1133">Transmembrane helix</keyword>
<keyword evidence="3" id="KW-1185">Reference proteome</keyword>
<dbReference type="Proteomes" id="UP001152759">
    <property type="component" value="Chromosome 2"/>
</dbReference>
<proteinExistence type="predicted"/>
<feature type="transmembrane region" description="Helical" evidence="1">
    <location>
        <begin position="111"/>
        <end position="133"/>
    </location>
</feature>
<organism evidence="2 3">
    <name type="scientific">Bemisia tabaci</name>
    <name type="common">Sweetpotato whitefly</name>
    <name type="synonym">Aleurodes tabaci</name>
    <dbReference type="NCBI Taxonomy" id="7038"/>
    <lineage>
        <taxon>Eukaryota</taxon>
        <taxon>Metazoa</taxon>
        <taxon>Ecdysozoa</taxon>
        <taxon>Arthropoda</taxon>
        <taxon>Hexapoda</taxon>
        <taxon>Insecta</taxon>
        <taxon>Pterygota</taxon>
        <taxon>Neoptera</taxon>
        <taxon>Paraneoptera</taxon>
        <taxon>Hemiptera</taxon>
        <taxon>Sternorrhyncha</taxon>
        <taxon>Aleyrodoidea</taxon>
        <taxon>Aleyrodidae</taxon>
        <taxon>Aleyrodinae</taxon>
        <taxon>Bemisia</taxon>
    </lineage>
</organism>
<evidence type="ECO:0000256" key="1">
    <source>
        <dbReference type="SAM" id="Phobius"/>
    </source>
</evidence>
<feature type="transmembrane region" description="Helical" evidence="1">
    <location>
        <begin position="38"/>
        <end position="62"/>
    </location>
</feature>
<reference evidence="2" key="1">
    <citation type="submission" date="2021-12" db="EMBL/GenBank/DDBJ databases">
        <authorList>
            <person name="King R."/>
        </authorList>
    </citation>
    <scope>NUCLEOTIDE SEQUENCE</scope>
</reference>
<sequence>MTVEECELSSIENLELKKPVDNTRRHVKTSCDRFNPGFLLTPIGVLKFLQIITAGVFLAVLVHHRAKYILVVGFSLKLLFTSLVSGMTLTSVLSLCYALSRKSYNLVHSTIFELQFNGLFAGLYLSMSVYLWICTEYDLLIYHLHPLKFGIHTILVIIEIFCFALGLLYSADALICFVHYLRGPEQHKRDI</sequence>